<feature type="binding site" evidence="2">
    <location>
        <position position="167"/>
    </location>
    <ligand>
        <name>Mn(2+)</name>
        <dbReference type="ChEBI" id="CHEBI:29035"/>
        <label>2</label>
    </ligand>
</feature>
<dbReference type="CDD" id="cd08021">
    <property type="entry name" value="M20_Acy1_YhaA-like"/>
    <property type="match status" value="1"/>
</dbReference>
<feature type="binding site" evidence="2">
    <location>
        <position position="108"/>
    </location>
    <ligand>
        <name>Mn(2+)</name>
        <dbReference type="ChEBI" id="CHEBI:29035"/>
        <label>2</label>
    </ligand>
</feature>
<dbReference type="PIRSF" id="PIRSF005962">
    <property type="entry name" value="Pept_M20D_amidohydro"/>
    <property type="match status" value="1"/>
</dbReference>
<organism evidence="4 5">
    <name type="scientific">Alicyclobacillus macrosporangiidus</name>
    <dbReference type="NCBI Taxonomy" id="392015"/>
    <lineage>
        <taxon>Bacteria</taxon>
        <taxon>Bacillati</taxon>
        <taxon>Bacillota</taxon>
        <taxon>Bacilli</taxon>
        <taxon>Bacillales</taxon>
        <taxon>Alicyclobacillaceae</taxon>
        <taxon>Alicyclobacillus</taxon>
    </lineage>
</organism>
<dbReference type="PANTHER" id="PTHR11014:SF63">
    <property type="entry name" value="METALLOPEPTIDASE, PUTATIVE (AFU_ORTHOLOGUE AFUA_6G09600)-RELATED"/>
    <property type="match status" value="1"/>
</dbReference>
<feature type="binding site" evidence="2">
    <location>
        <position position="106"/>
    </location>
    <ligand>
        <name>Mn(2+)</name>
        <dbReference type="ChEBI" id="CHEBI:29035"/>
        <label>2</label>
    </ligand>
</feature>
<dbReference type="SUPFAM" id="SSF55031">
    <property type="entry name" value="Bacterial exopeptidase dimerisation domain"/>
    <property type="match status" value="1"/>
</dbReference>
<dbReference type="PANTHER" id="PTHR11014">
    <property type="entry name" value="PEPTIDASE M20 FAMILY MEMBER"/>
    <property type="match status" value="1"/>
</dbReference>
<dbReference type="Pfam" id="PF01546">
    <property type="entry name" value="Peptidase_M20"/>
    <property type="match status" value="1"/>
</dbReference>
<evidence type="ECO:0000313" key="5">
    <source>
        <dbReference type="Proteomes" id="UP000183508"/>
    </source>
</evidence>
<dbReference type="RefSeq" id="WP_074952802.1">
    <property type="nucleotide sequence ID" value="NZ_FPBV01000011.1"/>
</dbReference>
<dbReference type="InterPro" id="IPR036264">
    <property type="entry name" value="Bact_exopeptidase_dim_dom"/>
</dbReference>
<dbReference type="NCBIfam" id="TIGR01891">
    <property type="entry name" value="amidohydrolases"/>
    <property type="match status" value="1"/>
</dbReference>
<dbReference type="GO" id="GO:0019877">
    <property type="term" value="P:diaminopimelate biosynthetic process"/>
    <property type="evidence" value="ECO:0007669"/>
    <property type="project" value="UniProtKB-ARBA"/>
</dbReference>
<accession>A0A1I7JQT5</accession>
<dbReference type="GO" id="GO:0046872">
    <property type="term" value="F:metal ion binding"/>
    <property type="evidence" value="ECO:0007669"/>
    <property type="project" value="UniProtKB-KW"/>
</dbReference>
<dbReference type="Proteomes" id="UP000183508">
    <property type="component" value="Unassembled WGS sequence"/>
</dbReference>
<evidence type="ECO:0000256" key="1">
    <source>
        <dbReference type="ARBA" id="ARBA00022801"/>
    </source>
</evidence>
<name>A0A1I7JQT5_9BACL</name>
<feature type="binding site" evidence="2">
    <location>
        <position position="366"/>
    </location>
    <ligand>
        <name>Mn(2+)</name>
        <dbReference type="ChEBI" id="CHEBI:29035"/>
        <label>2</label>
    </ligand>
</feature>
<reference evidence="5" key="1">
    <citation type="submission" date="2016-10" db="EMBL/GenBank/DDBJ databases">
        <authorList>
            <person name="Varghese N."/>
        </authorList>
    </citation>
    <scope>NUCLEOTIDE SEQUENCE [LARGE SCALE GENOMIC DNA]</scope>
    <source>
        <strain evidence="5">DSM 17980</strain>
    </source>
</reference>
<sequence length="395" mass="42932">MSTQIQDLRALVDSVKEDVVRWRRHLHMNPELSFQEEKTSQFVYDTLASFGAFELSRPTKTSVVARLIGSQPGPVLALRADMDALPITEENTFEFVSKNPGVMHACGHDGHTAMLLGTAKVLAGLKDRIRGEVRFFFQHAEELHPGGAEEMVKAGVTDGVDAVVGAHLWASERVGKVLIKAGALMAAPDAFYITIKGKGGHAAHPNETVDPIVIGAQVVLNLQHIASRNVDPLDPIVVSVCQFHGGTAHNIIPNTVELVGTVRTLNPELRDRVPELMERIIRGVTSAHGADYEFRYERGYRPVLNDEAVTGKVREALLEAFGDELVQEATPTMGGEDFSAFQAVVPGTFFFIGAGNPEKGIVYPHHHPRFTIDEDALPAGVAAFLQIVAKFNGLA</sequence>
<comment type="cofactor">
    <cofactor evidence="2">
        <name>Mn(2+)</name>
        <dbReference type="ChEBI" id="CHEBI:29035"/>
    </cofactor>
    <text evidence="2">The Mn(2+) ion enhances activity.</text>
</comment>
<evidence type="ECO:0000259" key="3">
    <source>
        <dbReference type="Pfam" id="PF07687"/>
    </source>
</evidence>
<dbReference type="EMBL" id="FPBV01000011">
    <property type="protein sequence ID" value="SFU87559.1"/>
    <property type="molecule type" value="Genomic_DNA"/>
</dbReference>
<dbReference type="Gene3D" id="3.40.630.10">
    <property type="entry name" value="Zn peptidases"/>
    <property type="match status" value="1"/>
</dbReference>
<keyword evidence="5" id="KW-1185">Reference proteome</keyword>
<keyword evidence="1 4" id="KW-0378">Hydrolase</keyword>
<dbReference type="Gene3D" id="3.30.70.360">
    <property type="match status" value="1"/>
</dbReference>
<dbReference type="AlphaFoldDB" id="A0A1I7JQT5"/>
<protein>
    <submittedName>
        <fullName evidence="4">Amidohydrolase</fullName>
    </submittedName>
</protein>
<dbReference type="InterPro" id="IPR011650">
    <property type="entry name" value="Peptidase_M20_dimer"/>
</dbReference>
<feature type="binding site" evidence="2">
    <location>
        <position position="142"/>
    </location>
    <ligand>
        <name>Mn(2+)</name>
        <dbReference type="ChEBI" id="CHEBI:29035"/>
        <label>2</label>
    </ligand>
</feature>
<gene>
    <name evidence="4" type="ORF">SAMN05421543_11164</name>
</gene>
<dbReference type="FunFam" id="3.30.70.360:FF:000001">
    <property type="entry name" value="N-acetyldiaminopimelate deacetylase"/>
    <property type="match status" value="1"/>
</dbReference>
<keyword evidence="2" id="KW-0464">Manganese</keyword>
<dbReference type="InterPro" id="IPR017439">
    <property type="entry name" value="Amidohydrolase"/>
</dbReference>
<feature type="domain" description="Peptidase M20 dimerisation" evidence="3">
    <location>
        <begin position="191"/>
        <end position="282"/>
    </location>
</feature>
<dbReference type="STRING" id="392015.SAMN05421543_11164"/>
<evidence type="ECO:0000313" key="4">
    <source>
        <dbReference type="EMBL" id="SFU87559.1"/>
    </source>
</evidence>
<dbReference type="OrthoDB" id="9776731at2"/>
<dbReference type="SUPFAM" id="SSF53187">
    <property type="entry name" value="Zn-dependent exopeptidases"/>
    <property type="match status" value="1"/>
</dbReference>
<dbReference type="InterPro" id="IPR002933">
    <property type="entry name" value="Peptidase_M20"/>
</dbReference>
<keyword evidence="2" id="KW-0479">Metal-binding</keyword>
<dbReference type="GO" id="GO:0050118">
    <property type="term" value="F:N-acetyldiaminopimelate deacetylase activity"/>
    <property type="evidence" value="ECO:0007669"/>
    <property type="project" value="UniProtKB-ARBA"/>
</dbReference>
<dbReference type="eggNOG" id="COG1473">
    <property type="taxonomic scope" value="Bacteria"/>
</dbReference>
<dbReference type="Pfam" id="PF07687">
    <property type="entry name" value="M20_dimer"/>
    <property type="match status" value="1"/>
</dbReference>
<evidence type="ECO:0000256" key="2">
    <source>
        <dbReference type="PIRSR" id="PIRSR005962-1"/>
    </source>
</evidence>
<proteinExistence type="predicted"/>